<reference evidence="3" key="2">
    <citation type="submission" date="2012-02" db="EMBL/GenBank/DDBJ databases">
        <title>Complete genome sequence of Blastococcus saxobsidens strain DD2.</title>
        <authorList>
            <person name="Genoscope."/>
        </authorList>
    </citation>
    <scope>NUCLEOTIDE SEQUENCE [LARGE SCALE GENOMIC DNA]</scope>
    <source>
        <strain evidence="3">DD2</strain>
    </source>
</reference>
<proteinExistence type="predicted"/>
<dbReference type="eggNOG" id="COG5592">
    <property type="taxonomic scope" value="Bacteria"/>
</dbReference>
<keyword evidence="3" id="KW-1185">Reference proteome</keyword>
<dbReference type="Pfam" id="PF01814">
    <property type="entry name" value="Hemerythrin"/>
    <property type="match status" value="1"/>
</dbReference>
<accession>H6RT21</accession>
<dbReference type="PANTHER" id="PTHR35585">
    <property type="entry name" value="HHE DOMAIN PROTEIN (AFU_ORTHOLOGUE AFUA_4G00730)"/>
    <property type="match status" value="1"/>
</dbReference>
<protein>
    <recommendedName>
        <fullName evidence="1">Hemerythrin-like domain-containing protein</fullName>
    </recommendedName>
</protein>
<dbReference type="HOGENOM" id="CLU_079417_6_2_11"/>
<dbReference type="STRING" id="1146883.BLASA_3459"/>
<organism evidence="2 3">
    <name type="scientific">Blastococcus saxobsidens (strain DD2)</name>
    <dbReference type="NCBI Taxonomy" id="1146883"/>
    <lineage>
        <taxon>Bacteria</taxon>
        <taxon>Bacillati</taxon>
        <taxon>Actinomycetota</taxon>
        <taxon>Actinomycetes</taxon>
        <taxon>Geodermatophilales</taxon>
        <taxon>Geodermatophilaceae</taxon>
        <taxon>Blastococcus</taxon>
    </lineage>
</organism>
<dbReference type="PANTHER" id="PTHR35585:SF1">
    <property type="entry name" value="HHE DOMAIN PROTEIN (AFU_ORTHOLOGUE AFUA_4G00730)"/>
    <property type="match status" value="1"/>
</dbReference>
<sequence length="162" mass="18983">MKADEVLIAHHDVLRGLLRDLVETTEAQADRREELRDRFLREIEIHAQIEDELFYPAVPDVSPLLALAHAEHRQIDDQVATVMRMDVTDPEFRTEVRMLEQTVRHHTMEEEQRMFPQSHALGEERLDELGEQLRARQRELTASGGMRLMIRLKRATLRLTKA</sequence>
<dbReference type="RefSeq" id="WP_014377203.1">
    <property type="nucleotide sequence ID" value="NC_016943.1"/>
</dbReference>
<dbReference type="InterPro" id="IPR012312">
    <property type="entry name" value="Hemerythrin-like"/>
</dbReference>
<dbReference type="CDD" id="cd12108">
    <property type="entry name" value="Hr-like"/>
    <property type="match status" value="1"/>
</dbReference>
<dbReference type="EMBL" id="FO117623">
    <property type="protein sequence ID" value="CCG04324.1"/>
    <property type="molecule type" value="Genomic_DNA"/>
</dbReference>
<gene>
    <name evidence="2" type="ordered locus">BLASA_3459</name>
</gene>
<feature type="domain" description="Hemerythrin-like" evidence="1">
    <location>
        <begin position="5"/>
        <end position="117"/>
    </location>
</feature>
<dbReference type="KEGG" id="bsd:BLASA_3459"/>
<evidence type="ECO:0000313" key="2">
    <source>
        <dbReference type="EMBL" id="CCG04324.1"/>
    </source>
</evidence>
<reference evidence="2 3" key="1">
    <citation type="journal article" date="2012" name="J. Bacteriol.">
        <title>Genome Sequence of Blastococcus saxobsidens DD2, a Stone-Inhabiting Bacterium.</title>
        <authorList>
            <person name="Chouaia B."/>
            <person name="Crotti E."/>
            <person name="Brusetti L."/>
            <person name="Daffonchio D."/>
            <person name="Essoussi I."/>
            <person name="Nouioui I."/>
            <person name="Sbissi I."/>
            <person name="Ghodhbane-Gtari F."/>
            <person name="Gtari M."/>
            <person name="Vacherie B."/>
            <person name="Barbe V."/>
            <person name="Medigue C."/>
            <person name="Gury J."/>
            <person name="Pujic P."/>
            <person name="Normand P."/>
        </authorList>
    </citation>
    <scope>NUCLEOTIDE SEQUENCE [LARGE SCALE GENOMIC DNA]</scope>
    <source>
        <strain evidence="2 3">DD2</strain>
    </source>
</reference>
<dbReference type="Gene3D" id="1.20.120.520">
    <property type="entry name" value="nmb1532 protein domain like"/>
    <property type="match status" value="1"/>
</dbReference>
<dbReference type="AlphaFoldDB" id="H6RT21"/>
<dbReference type="Proteomes" id="UP000007517">
    <property type="component" value="Chromosome"/>
</dbReference>
<evidence type="ECO:0000259" key="1">
    <source>
        <dbReference type="Pfam" id="PF01814"/>
    </source>
</evidence>
<name>H6RT21_BLASD</name>
<evidence type="ECO:0000313" key="3">
    <source>
        <dbReference type="Proteomes" id="UP000007517"/>
    </source>
</evidence>